<protein>
    <submittedName>
        <fullName evidence="1">Uncharacterized protein</fullName>
    </submittedName>
</protein>
<dbReference type="OrthoDB" id="25503at2759"/>
<accession>A0A1E4RIY8</accession>
<dbReference type="GeneID" id="30993255"/>
<gene>
    <name evidence="1" type="ORF">HYPBUDRAFT_109455</name>
</gene>
<reference evidence="2" key="1">
    <citation type="submission" date="2016-05" db="EMBL/GenBank/DDBJ databases">
        <title>Comparative genomics of biotechnologically important yeasts.</title>
        <authorList>
            <consortium name="DOE Joint Genome Institute"/>
            <person name="Riley R."/>
            <person name="Haridas S."/>
            <person name="Wolfe K.H."/>
            <person name="Lopes M.R."/>
            <person name="Hittinger C.T."/>
            <person name="Goker M."/>
            <person name="Salamov A."/>
            <person name="Wisecaver J."/>
            <person name="Long T.M."/>
            <person name="Aerts A.L."/>
            <person name="Barry K."/>
            <person name="Choi C."/>
            <person name="Clum A."/>
            <person name="Coughlan A.Y."/>
            <person name="Deshpande S."/>
            <person name="Douglass A.P."/>
            <person name="Hanson S.J."/>
            <person name="Klenk H.-P."/>
            <person name="Labutti K."/>
            <person name="Lapidus A."/>
            <person name="Lindquist E."/>
            <person name="Lipzen A."/>
            <person name="Meier-Kolthoff J.P."/>
            <person name="Ohm R.A."/>
            <person name="Otillar R.P."/>
            <person name="Pangilinan J."/>
            <person name="Peng Y."/>
            <person name="Rokas A."/>
            <person name="Rosa C.A."/>
            <person name="Scheuner C."/>
            <person name="Sibirny A.A."/>
            <person name="Slot J.C."/>
            <person name="Stielow J.B."/>
            <person name="Sun H."/>
            <person name="Kurtzman C.P."/>
            <person name="Blackwell M."/>
            <person name="Grigoriev I.V."/>
            <person name="Jeffries T.W."/>
        </authorList>
    </citation>
    <scope>NUCLEOTIDE SEQUENCE [LARGE SCALE GENOMIC DNA]</scope>
    <source>
        <strain evidence="2">NRRL Y-1933</strain>
    </source>
</reference>
<dbReference type="AlphaFoldDB" id="A0A1E4RIY8"/>
<sequence>MAHHSDVLYVVPPYLLNTSYGLNLKQQLMSKDEELANSNVISHNSVKYVNPHERHIIPENQITGDKNIDKILKQKLIYKFSILGILGKDPMDSKHISDARLYELWQIFRDRILADKERNAGSSSKDESKYYSSKLSEKVGEVFLNEDLFHIPDNYVDELDKYLKDLLVSTKRTESRSYNIPRRLIKFDDGSFFDYALPVSWAPLMTVESFAQLQGSYNFEISNSKGSPSIKIAPPASSESPDLAYKWYNFITDKPVRPLVGVFYYELAIKQESLLNHDSSPLINMSDSSESSENSLHFSMGFINRKVNLDPPGPSSGTAKVGGVPVDLEAIKSDIYYYRDNDAYVELSDEIQHYLSLKAGIMKGSHVINFEELSFQNSIREGESRQRSAAMNLNRRLSQLGRPQPDELSNGSIDLEIPFNTNISQTKNRKSYRSDIVGCGINFIDKSVFITLNGILVRSIPYDSIKSRLSTKDSLFEHEEDNSVYPVIGFELIGTKKMKTSAPSSKSEVIANFGNKDFKFNINSYVKEYKAQKQNQLYLTELDKVQKLKPPTSMPFKDGFPSTIQELLSYMNDDPKIINEFLSGYLEHEGYLGTLKAFNKDLKTLENEINGLNQIEDDEGPKHPSHSYDRQLIKPYLHHNQFEQLSKFLKTNYSNVMNKNVLRELLFEVDYVKLLYLLRKYLDIKLNSSNFEFDFEYKTSDSEAEAYEKAISWSKYLLSEYSRDKGRSKKVHEICKALLIDDSKSVKNYPGVMYILENYQKKVNKLSDQINKSVLTSLGLNESSSLETIINETNKNINKLSLELEDENFMLINYEQDYIDLA</sequence>
<dbReference type="STRING" id="984485.A0A1E4RIY8"/>
<dbReference type="Proteomes" id="UP000095085">
    <property type="component" value="Unassembled WGS sequence"/>
</dbReference>
<evidence type="ECO:0000313" key="2">
    <source>
        <dbReference type="Proteomes" id="UP000095085"/>
    </source>
</evidence>
<organism evidence="1 2">
    <name type="scientific">Hyphopichia burtonii NRRL Y-1933</name>
    <dbReference type="NCBI Taxonomy" id="984485"/>
    <lineage>
        <taxon>Eukaryota</taxon>
        <taxon>Fungi</taxon>
        <taxon>Dikarya</taxon>
        <taxon>Ascomycota</taxon>
        <taxon>Saccharomycotina</taxon>
        <taxon>Pichiomycetes</taxon>
        <taxon>Debaryomycetaceae</taxon>
        <taxon>Hyphopichia</taxon>
    </lineage>
</organism>
<dbReference type="InterPro" id="IPR043136">
    <property type="entry name" value="B30.2/SPRY_sf"/>
</dbReference>
<dbReference type="Gene3D" id="2.60.120.920">
    <property type="match status" value="1"/>
</dbReference>
<proteinExistence type="predicted"/>
<dbReference type="PROSITE" id="PS50896">
    <property type="entry name" value="LISH"/>
    <property type="match status" value="1"/>
</dbReference>
<dbReference type="EMBL" id="KV454541">
    <property type="protein sequence ID" value="ODV67238.1"/>
    <property type="molecule type" value="Genomic_DNA"/>
</dbReference>
<dbReference type="RefSeq" id="XP_020076305.1">
    <property type="nucleotide sequence ID" value="XM_020218705.1"/>
</dbReference>
<dbReference type="InterPro" id="IPR006594">
    <property type="entry name" value="LisH"/>
</dbReference>
<keyword evidence="2" id="KW-1185">Reference proteome</keyword>
<evidence type="ECO:0000313" key="1">
    <source>
        <dbReference type="EMBL" id="ODV67238.1"/>
    </source>
</evidence>
<name>A0A1E4RIY8_9ASCO</name>